<sequence>MAAGWPWDEAEKRSELFDAASRFLIVRTRADTAEKSAENLGYAMYRFDTEEQMKSDAMVPVVYCYELQVAAEARGQGVGRMLMETLERIGQAWQMSKVMLTVLKGNKDAIKFYKALGYAPDEISPDQILPKYRAKRYNYYILSRRMAA</sequence>
<evidence type="ECO:0000313" key="14">
    <source>
        <dbReference type="Proteomes" id="UP000271241"/>
    </source>
</evidence>
<dbReference type="InterPro" id="IPR000182">
    <property type="entry name" value="GNAT_dom"/>
</dbReference>
<dbReference type="PROSITE" id="PS51186">
    <property type="entry name" value="GNAT"/>
    <property type="match status" value="1"/>
</dbReference>
<dbReference type="GO" id="GO:0043998">
    <property type="term" value="F:histone H2A acetyltransferase activity"/>
    <property type="evidence" value="ECO:0007669"/>
    <property type="project" value="InterPro"/>
</dbReference>
<dbReference type="PANTHER" id="PTHR20531">
    <property type="entry name" value="N-ALPHA-ACETYLTRANSFERASE 40"/>
    <property type="match status" value="1"/>
</dbReference>
<feature type="domain" description="N-acetyltransferase" evidence="12">
    <location>
        <begin position="1"/>
        <end position="139"/>
    </location>
</feature>
<evidence type="ECO:0000256" key="6">
    <source>
        <dbReference type="ARBA" id="ARBA00022490"/>
    </source>
</evidence>
<evidence type="ECO:0000256" key="1">
    <source>
        <dbReference type="ARBA" id="ARBA00004123"/>
    </source>
</evidence>
<keyword evidence="7 13" id="KW-0808">Transferase</keyword>
<evidence type="ECO:0000256" key="2">
    <source>
        <dbReference type="ARBA" id="ARBA00004496"/>
    </source>
</evidence>
<evidence type="ECO:0000313" key="13">
    <source>
        <dbReference type="EMBL" id="RKP08043.1"/>
    </source>
</evidence>
<dbReference type="GO" id="GO:0010485">
    <property type="term" value="F:histone H4 acetyltransferase activity"/>
    <property type="evidence" value="ECO:0007669"/>
    <property type="project" value="InterPro"/>
</dbReference>
<dbReference type="CDD" id="cd04301">
    <property type="entry name" value="NAT_SF"/>
    <property type="match status" value="1"/>
</dbReference>
<dbReference type="PANTHER" id="PTHR20531:SF1">
    <property type="entry name" value="N-ALPHA-ACETYLTRANSFERASE 40"/>
    <property type="match status" value="1"/>
</dbReference>
<dbReference type="GO" id="GO:0005634">
    <property type="term" value="C:nucleus"/>
    <property type="evidence" value="ECO:0007669"/>
    <property type="project" value="UniProtKB-SubCell"/>
</dbReference>
<comment type="subcellular location">
    <subcellularLocation>
        <location evidence="2">Cytoplasm</location>
    </subcellularLocation>
    <subcellularLocation>
        <location evidence="1">Nucleus</location>
    </subcellularLocation>
</comment>
<keyword evidence="14" id="KW-1185">Reference proteome</keyword>
<protein>
    <recommendedName>
        <fullName evidence="5">N-alpha-acetyltransferase 40</fullName>
        <ecNumber evidence="4">2.3.1.257</ecNumber>
    </recommendedName>
</protein>
<comment type="similarity">
    <text evidence="3">Belongs to the acetyltransferase family. NAA40 subfamily.</text>
</comment>
<comment type="catalytic activity">
    <reaction evidence="10">
        <text>N-terminal L-seryl-[histone H2A] + acetyl-CoA = N-terminal N(alpha)-acetyl-L-seryl-[histone H2A] + CoA + H(+)</text>
        <dbReference type="Rhea" id="RHEA:50600"/>
        <dbReference type="Rhea" id="RHEA-COMP:12742"/>
        <dbReference type="Rhea" id="RHEA-COMP:12744"/>
        <dbReference type="ChEBI" id="CHEBI:15378"/>
        <dbReference type="ChEBI" id="CHEBI:57287"/>
        <dbReference type="ChEBI" id="CHEBI:57288"/>
        <dbReference type="ChEBI" id="CHEBI:64738"/>
        <dbReference type="ChEBI" id="CHEBI:83690"/>
        <dbReference type="EC" id="2.3.1.257"/>
    </reaction>
</comment>
<evidence type="ECO:0000256" key="3">
    <source>
        <dbReference type="ARBA" id="ARBA00008870"/>
    </source>
</evidence>
<evidence type="ECO:0000259" key="12">
    <source>
        <dbReference type="PROSITE" id="PS51186"/>
    </source>
</evidence>
<dbReference type="Gene3D" id="3.40.630.30">
    <property type="match status" value="1"/>
</dbReference>
<dbReference type="GO" id="GO:1990189">
    <property type="term" value="F:protein N-terminal-serine acetyltransferase activity"/>
    <property type="evidence" value="ECO:0007669"/>
    <property type="project" value="UniProtKB-EC"/>
</dbReference>
<dbReference type="STRING" id="78915.A0A4P9XPV1"/>
<evidence type="ECO:0000256" key="8">
    <source>
        <dbReference type="ARBA" id="ARBA00023242"/>
    </source>
</evidence>
<gene>
    <name evidence="13" type="ORF">THASP1DRAFT_16187</name>
</gene>
<dbReference type="InterPro" id="IPR016181">
    <property type="entry name" value="Acyl_CoA_acyltransferase"/>
</dbReference>
<keyword evidence="9 13" id="KW-0012">Acyltransferase</keyword>
<evidence type="ECO:0000256" key="7">
    <source>
        <dbReference type="ARBA" id="ARBA00022679"/>
    </source>
</evidence>
<evidence type="ECO:0000256" key="5">
    <source>
        <dbReference type="ARBA" id="ARBA00015043"/>
    </source>
</evidence>
<comment type="catalytic activity">
    <reaction evidence="11">
        <text>N-terminal L-seryl-[histone H4] + acetyl-CoA = N-terminal N(alpha)-acetyl-L-seryl-[histone H4] + CoA + H(+)</text>
        <dbReference type="Rhea" id="RHEA:50596"/>
        <dbReference type="Rhea" id="RHEA-COMP:12740"/>
        <dbReference type="Rhea" id="RHEA-COMP:12743"/>
        <dbReference type="ChEBI" id="CHEBI:15378"/>
        <dbReference type="ChEBI" id="CHEBI:57287"/>
        <dbReference type="ChEBI" id="CHEBI:57288"/>
        <dbReference type="ChEBI" id="CHEBI:64738"/>
        <dbReference type="ChEBI" id="CHEBI:83690"/>
        <dbReference type="EC" id="2.3.1.257"/>
    </reaction>
</comment>
<dbReference type="SUPFAM" id="SSF55729">
    <property type="entry name" value="Acyl-CoA N-acyltransferases (Nat)"/>
    <property type="match status" value="1"/>
</dbReference>
<evidence type="ECO:0000256" key="10">
    <source>
        <dbReference type="ARBA" id="ARBA00047821"/>
    </source>
</evidence>
<dbReference type="AlphaFoldDB" id="A0A4P9XPV1"/>
<dbReference type="GO" id="GO:0005737">
    <property type="term" value="C:cytoplasm"/>
    <property type="evidence" value="ECO:0007669"/>
    <property type="project" value="UniProtKB-SubCell"/>
</dbReference>
<dbReference type="InterPro" id="IPR039949">
    <property type="entry name" value="NAA40"/>
</dbReference>
<keyword evidence="6" id="KW-0963">Cytoplasm</keyword>
<reference evidence="14" key="1">
    <citation type="journal article" date="2018" name="Nat. Microbiol.">
        <title>Leveraging single-cell genomics to expand the fungal tree of life.</title>
        <authorList>
            <person name="Ahrendt S.R."/>
            <person name="Quandt C.A."/>
            <person name="Ciobanu D."/>
            <person name="Clum A."/>
            <person name="Salamov A."/>
            <person name="Andreopoulos B."/>
            <person name="Cheng J.F."/>
            <person name="Woyke T."/>
            <person name="Pelin A."/>
            <person name="Henrissat B."/>
            <person name="Reynolds N.K."/>
            <person name="Benny G.L."/>
            <person name="Smith M.E."/>
            <person name="James T.Y."/>
            <person name="Grigoriev I.V."/>
        </authorList>
    </citation>
    <scope>NUCLEOTIDE SEQUENCE [LARGE SCALE GENOMIC DNA]</scope>
    <source>
        <strain evidence="14">RSA 1356</strain>
    </source>
</reference>
<evidence type="ECO:0000256" key="11">
    <source>
        <dbReference type="ARBA" id="ARBA00049524"/>
    </source>
</evidence>
<dbReference type="Proteomes" id="UP000271241">
    <property type="component" value="Unassembled WGS sequence"/>
</dbReference>
<keyword evidence="8" id="KW-0539">Nucleus</keyword>
<name>A0A4P9XPV1_9FUNG</name>
<dbReference type="EMBL" id="KZ992644">
    <property type="protein sequence ID" value="RKP08043.1"/>
    <property type="molecule type" value="Genomic_DNA"/>
</dbReference>
<accession>A0A4P9XPV1</accession>
<evidence type="ECO:0000256" key="9">
    <source>
        <dbReference type="ARBA" id="ARBA00023315"/>
    </source>
</evidence>
<evidence type="ECO:0000256" key="4">
    <source>
        <dbReference type="ARBA" id="ARBA00012950"/>
    </source>
</evidence>
<dbReference type="Pfam" id="PF00583">
    <property type="entry name" value="Acetyltransf_1"/>
    <property type="match status" value="1"/>
</dbReference>
<proteinExistence type="inferred from homology"/>
<dbReference type="OrthoDB" id="424551at2759"/>
<dbReference type="EC" id="2.3.1.257" evidence="4"/>
<organism evidence="13 14">
    <name type="scientific">Thamnocephalis sphaerospora</name>
    <dbReference type="NCBI Taxonomy" id="78915"/>
    <lineage>
        <taxon>Eukaryota</taxon>
        <taxon>Fungi</taxon>
        <taxon>Fungi incertae sedis</taxon>
        <taxon>Zoopagomycota</taxon>
        <taxon>Zoopagomycotina</taxon>
        <taxon>Zoopagomycetes</taxon>
        <taxon>Zoopagales</taxon>
        <taxon>Sigmoideomycetaceae</taxon>
        <taxon>Thamnocephalis</taxon>
    </lineage>
</organism>